<dbReference type="GO" id="GO:0004853">
    <property type="term" value="F:uroporphyrinogen decarboxylase activity"/>
    <property type="evidence" value="ECO:0007669"/>
    <property type="project" value="InterPro"/>
</dbReference>
<dbReference type="GO" id="GO:0006779">
    <property type="term" value="P:porphyrin-containing compound biosynthetic process"/>
    <property type="evidence" value="ECO:0007669"/>
    <property type="project" value="InterPro"/>
</dbReference>
<dbReference type="STRING" id="1963862.B4O97_00830"/>
<evidence type="ECO:0000313" key="2">
    <source>
        <dbReference type="EMBL" id="ORC38333.1"/>
    </source>
</evidence>
<keyword evidence="3" id="KW-1185">Reference proteome</keyword>
<comment type="caution">
    <text evidence="2">The sequence shown here is derived from an EMBL/GenBank/DDBJ whole genome shotgun (WGS) entry which is preliminary data.</text>
</comment>
<dbReference type="SUPFAM" id="SSF51726">
    <property type="entry name" value="UROD/MetE-like"/>
    <property type="match status" value="1"/>
</dbReference>
<name>A0A1Y1S360_9SPIO</name>
<dbReference type="InterPro" id="IPR038071">
    <property type="entry name" value="UROD/MetE-like_sf"/>
</dbReference>
<reference evidence="2 3" key="1">
    <citation type="submission" date="2017-03" db="EMBL/GenBank/DDBJ databases">
        <title>Draft Genome sequence of Marispirochaeta sp. strain JC444.</title>
        <authorList>
            <person name="Shivani Y."/>
            <person name="Subhash Y."/>
            <person name="Sasikala C."/>
            <person name="Ramana C."/>
        </authorList>
    </citation>
    <scope>NUCLEOTIDE SEQUENCE [LARGE SCALE GENOMIC DNA]</scope>
    <source>
        <strain evidence="2 3">JC444</strain>
    </source>
</reference>
<proteinExistence type="predicted"/>
<evidence type="ECO:0000313" key="3">
    <source>
        <dbReference type="Proteomes" id="UP000192343"/>
    </source>
</evidence>
<dbReference type="Gene3D" id="3.20.20.210">
    <property type="match status" value="1"/>
</dbReference>
<evidence type="ECO:0000259" key="1">
    <source>
        <dbReference type="Pfam" id="PF01208"/>
    </source>
</evidence>
<protein>
    <recommendedName>
        <fullName evidence="1">Uroporphyrinogen decarboxylase (URO-D) domain-containing protein</fullName>
    </recommendedName>
</protein>
<dbReference type="PANTHER" id="PTHR47099:SF1">
    <property type="entry name" value="METHYLCOBAMIDE:COM METHYLTRANSFERASE MTBA"/>
    <property type="match status" value="1"/>
</dbReference>
<dbReference type="AlphaFoldDB" id="A0A1Y1S360"/>
<dbReference type="RefSeq" id="WP_083047356.1">
    <property type="nucleotide sequence ID" value="NZ_MWQY01000001.1"/>
</dbReference>
<dbReference type="InterPro" id="IPR052024">
    <property type="entry name" value="Methanogen_methyltrans"/>
</dbReference>
<dbReference type="InterPro" id="IPR000257">
    <property type="entry name" value="Uroporphyrinogen_deCOase"/>
</dbReference>
<feature type="domain" description="Uroporphyrinogen decarboxylase (URO-D)" evidence="1">
    <location>
        <begin position="15"/>
        <end position="219"/>
    </location>
</feature>
<gene>
    <name evidence="2" type="ORF">B4O97_00830</name>
</gene>
<dbReference type="PANTHER" id="PTHR47099">
    <property type="entry name" value="METHYLCOBAMIDE:COM METHYLTRANSFERASE MTBA"/>
    <property type="match status" value="1"/>
</dbReference>
<sequence length="230" mass="25611">MPDILKRYRELLPLVRAEGMEINVIAARGPMTLASHLMGVTNFLIGLKTEPELTHRLLKMTTKTVIQWLEAQAEVLPEVRGIFVLDDIMGFLCEEDYLEFAHDYFREIFSLPAKIKVLHNDTPNPVSFRFLTDLGIDMFNFSHQVPIPDLRRLVGDRIVLMGNISPLDIMVKGSEEEVYEAAVSCIEQNAGNPRFLLSAGGGVSMGTPESTLGGIIRAISDANSGKIQLR</sequence>
<organism evidence="2 3">
    <name type="scientific">Marispirochaeta aestuarii</name>
    <dbReference type="NCBI Taxonomy" id="1963862"/>
    <lineage>
        <taxon>Bacteria</taxon>
        <taxon>Pseudomonadati</taxon>
        <taxon>Spirochaetota</taxon>
        <taxon>Spirochaetia</taxon>
        <taxon>Spirochaetales</taxon>
        <taxon>Spirochaetaceae</taxon>
        <taxon>Marispirochaeta</taxon>
    </lineage>
</organism>
<dbReference type="Proteomes" id="UP000192343">
    <property type="component" value="Unassembled WGS sequence"/>
</dbReference>
<accession>A0A1Y1S360</accession>
<dbReference type="EMBL" id="MWQY01000001">
    <property type="protein sequence ID" value="ORC38333.1"/>
    <property type="molecule type" value="Genomic_DNA"/>
</dbReference>
<dbReference type="Pfam" id="PF01208">
    <property type="entry name" value="URO-D"/>
    <property type="match status" value="1"/>
</dbReference>